<protein>
    <submittedName>
        <fullName evidence="2">Uncharacterized protein</fullName>
    </submittedName>
</protein>
<organism evidence="2">
    <name type="scientific">Chromera velia CCMP2878</name>
    <dbReference type="NCBI Taxonomy" id="1169474"/>
    <lineage>
        <taxon>Eukaryota</taxon>
        <taxon>Sar</taxon>
        <taxon>Alveolata</taxon>
        <taxon>Colpodellida</taxon>
        <taxon>Chromeraceae</taxon>
        <taxon>Chromera</taxon>
    </lineage>
</organism>
<gene>
    <name evidence="2" type="ORF">Cvel_4017</name>
</gene>
<dbReference type="VEuPathDB" id="CryptoDB:Cvel_4017"/>
<feature type="compositionally biased region" description="Basic and acidic residues" evidence="1">
    <location>
        <begin position="302"/>
        <end position="312"/>
    </location>
</feature>
<accession>A0A0G4G1E0</accession>
<evidence type="ECO:0000313" key="2">
    <source>
        <dbReference type="EMBL" id="CEM21659.1"/>
    </source>
</evidence>
<name>A0A0G4G1E0_9ALVE</name>
<dbReference type="EMBL" id="CDMZ01000795">
    <property type="protein sequence ID" value="CEM21659.1"/>
    <property type="molecule type" value="Genomic_DNA"/>
</dbReference>
<feature type="region of interest" description="Disordered" evidence="1">
    <location>
        <begin position="271"/>
        <end position="312"/>
    </location>
</feature>
<proteinExistence type="predicted"/>
<sequence>MGARRRCSSREGVSVTREGAETGGWARTRTHVGREVEQVGSVCCENLGIGSTRLHERLCVSAEAFSVLSVRDCSMTSICADELTSRDVVLKADSRRKQPPPDCRNANGTGVAVLEVAVLAEGCSEGARRIGEESSLQDLCRVSSSVWVGVVAVMRAWRRSSRTRTAATLCEEARHAGRVLRSALPQAKRKLAEGNPPFPFDDLPTDRNDNIWNQIRADYNLTLPELSALTNERCSGQRTHQPHSSGAPGGLLPLGFSLLLGLPWLPWLSPPSTRNSTSTPTNMSGPESHHQPQLWRASRSMDGSRPEAASRG</sequence>
<feature type="region of interest" description="Disordered" evidence="1">
    <location>
        <begin position="1"/>
        <end position="26"/>
    </location>
</feature>
<reference evidence="2" key="1">
    <citation type="submission" date="2014-11" db="EMBL/GenBank/DDBJ databases">
        <authorList>
            <person name="Otto D Thomas"/>
            <person name="Naeem Raeece"/>
        </authorList>
    </citation>
    <scope>NUCLEOTIDE SEQUENCE</scope>
</reference>
<evidence type="ECO:0000256" key="1">
    <source>
        <dbReference type="SAM" id="MobiDB-lite"/>
    </source>
</evidence>
<dbReference type="AlphaFoldDB" id="A0A0G4G1E0"/>
<feature type="compositionally biased region" description="Low complexity" evidence="1">
    <location>
        <begin position="271"/>
        <end position="282"/>
    </location>
</feature>